<evidence type="ECO:0008006" key="3">
    <source>
        <dbReference type="Google" id="ProtNLM"/>
    </source>
</evidence>
<evidence type="ECO:0000313" key="1">
    <source>
        <dbReference type="EMBL" id="MES0875359.1"/>
    </source>
</evidence>
<sequence>MFRRRGAATQVLRILEDTEGWYYVVNLAGTPDFGPYLPAEIASAFDVEAEPCAMRDL</sequence>
<dbReference type="Proteomes" id="UP001465331">
    <property type="component" value="Unassembled WGS sequence"/>
</dbReference>
<proteinExistence type="predicted"/>
<protein>
    <recommendedName>
        <fullName evidence="3">GNAT family N-acetyltransferase</fullName>
    </recommendedName>
</protein>
<gene>
    <name evidence="1" type="ORF">ABSH63_15275</name>
</gene>
<accession>A0ABV2ADY0</accession>
<keyword evidence="2" id="KW-1185">Reference proteome</keyword>
<dbReference type="RefSeq" id="WP_352890910.1">
    <property type="nucleotide sequence ID" value="NZ_JBEPIJ010000029.1"/>
</dbReference>
<comment type="caution">
    <text evidence="1">The sequence shown here is derived from an EMBL/GenBank/DDBJ whole genome shotgun (WGS) entry which is preliminary data.</text>
</comment>
<name>A0ABV2ADY0_9GAMM</name>
<dbReference type="EMBL" id="JBEPIJ010000029">
    <property type="protein sequence ID" value="MES0875359.1"/>
    <property type="molecule type" value="Genomic_DNA"/>
</dbReference>
<evidence type="ECO:0000313" key="2">
    <source>
        <dbReference type="Proteomes" id="UP001465331"/>
    </source>
</evidence>
<reference evidence="1 2" key="1">
    <citation type="submission" date="2024-06" db="EMBL/GenBank/DDBJ databases">
        <authorList>
            <person name="Li Z."/>
            <person name="Jiang Y."/>
        </authorList>
    </citation>
    <scope>NUCLEOTIDE SEQUENCE [LARGE SCALE GENOMIC DNA]</scope>
    <source>
        <strain evidence="1 2">HSW-8</strain>
    </source>
</reference>
<organism evidence="1 2">
    <name type="scientific">Sinimarinibacterium thermocellulolyticum</name>
    <dbReference type="NCBI Taxonomy" id="3170016"/>
    <lineage>
        <taxon>Bacteria</taxon>
        <taxon>Pseudomonadati</taxon>
        <taxon>Pseudomonadota</taxon>
        <taxon>Gammaproteobacteria</taxon>
        <taxon>Nevskiales</taxon>
        <taxon>Nevskiaceae</taxon>
        <taxon>Sinimarinibacterium</taxon>
    </lineage>
</organism>